<dbReference type="EMBL" id="LHYE01000001">
    <property type="protein sequence ID" value="KXB07763.1"/>
    <property type="molecule type" value="Genomic_DNA"/>
</dbReference>
<reference evidence="1 2" key="1">
    <citation type="journal article" date="2016" name="Sci. Rep.">
        <title>Metabolic traits of an uncultured archaeal lineage -MSBL1- from brine pools of the Red Sea.</title>
        <authorList>
            <person name="Mwirichia R."/>
            <person name="Alam I."/>
            <person name="Rashid M."/>
            <person name="Vinu M."/>
            <person name="Ba-Alawi W."/>
            <person name="Anthony Kamau A."/>
            <person name="Kamanda Ngugi D."/>
            <person name="Goker M."/>
            <person name="Klenk H.P."/>
            <person name="Bajic V."/>
            <person name="Stingl U."/>
        </authorList>
    </citation>
    <scope>NUCLEOTIDE SEQUENCE [LARGE SCALE GENOMIC DNA]</scope>
    <source>
        <strain evidence="1">SCGC-AAA382A20</strain>
    </source>
</reference>
<dbReference type="Proteomes" id="UP000070263">
    <property type="component" value="Unassembled WGS sequence"/>
</dbReference>
<evidence type="ECO:0000313" key="1">
    <source>
        <dbReference type="EMBL" id="KXB07763.1"/>
    </source>
</evidence>
<gene>
    <name evidence="1" type="ORF">AKJ51_00180</name>
</gene>
<keyword evidence="2" id="KW-1185">Reference proteome</keyword>
<evidence type="ECO:0000313" key="2">
    <source>
        <dbReference type="Proteomes" id="UP000070263"/>
    </source>
</evidence>
<accession>A0A133VMY1</accession>
<sequence length="444" mass="51642">MFLLDSELDFFEKINNTIYSSNLNLENETFGALDENWYEEYTQLYKDNPKAKSYAKRLNLSQCIINLRSIIPRNPSGHTEPCSNISETYLKPPSQMSEDNNFYIKCLGNHEVYGSEVNCVPYINPNPYFGVCAQAALWICFKILEKRYGISSSSYTLPEIQDMAFNTPFSDSIGLVFPHISRIFKMNHCQSFVYNNTKMGLSDEEMIDIIYAYIESELPVILGIDVSELDWWGEVEEDYHAIVLIGHTMDESTGKIDGFILHDESKYPYLTIDIENLLRAWDIPDKAKDSPEVNHRVAVVGTPPAIKFGYEAALDHQTQLEILYEQGKIETNEFNLWPILIPSGVFSLWWDTLEYKNQEFGEFVENKMRELWEDVKLNNRYIWALRMFESNEKRLETSKEFKGLLLVDAENKDRLLFLIVEDECVGYYSTEEQEFTVDSYPQTN</sequence>
<proteinExistence type="predicted"/>
<protein>
    <submittedName>
        <fullName evidence="1">Uncharacterized protein</fullName>
    </submittedName>
</protein>
<name>A0A133VMY1_9EURY</name>
<organism evidence="1 2">
    <name type="scientific">candidate division MSBL1 archaeon SCGC-AAA382A20</name>
    <dbReference type="NCBI Taxonomy" id="1698280"/>
    <lineage>
        <taxon>Archaea</taxon>
        <taxon>Methanobacteriati</taxon>
        <taxon>Methanobacteriota</taxon>
        <taxon>candidate division MSBL1</taxon>
    </lineage>
</organism>
<comment type="caution">
    <text evidence="1">The sequence shown here is derived from an EMBL/GenBank/DDBJ whole genome shotgun (WGS) entry which is preliminary data.</text>
</comment>
<dbReference type="AlphaFoldDB" id="A0A133VMY1"/>